<name>X0VH25_9ZZZZ</name>
<reference evidence="1" key="1">
    <citation type="journal article" date="2014" name="Front. Microbiol.">
        <title>High frequency of phylogenetically diverse reductive dehalogenase-homologous genes in deep subseafloor sedimentary metagenomes.</title>
        <authorList>
            <person name="Kawai M."/>
            <person name="Futagami T."/>
            <person name="Toyoda A."/>
            <person name="Takaki Y."/>
            <person name="Nishi S."/>
            <person name="Hori S."/>
            <person name="Arai W."/>
            <person name="Tsubouchi T."/>
            <person name="Morono Y."/>
            <person name="Uchiyama I."/>
            <person name="Ito T."/>
            <person name="Fujiyama A."/>
            <person name="Inagaki F."/>
            <person name="Takami H."/>
        </authorList>
    </citation>
    <scope>NUCLEOTIDE SEQUENCE</scope>
    <source>
        <strain evidence="1">Expedition CK06-06</strain>
    </source>
</reference>
<accession>X0VH25</accession>
<gene>
    <name evidence="1" type="ORF">S01H1_46934</name>
</gene>
<sequence length="68" mass="7590">MATPDNQELSVKIGFDGIVRAGHWNPVMLHIPQSLAQPPTRYVAVEAKDPDGQWLRSPLVRPILMNDT</sequence>
<protein>
    <submittedName>
        <fullName evidence="1">Uncharacterized protein</fullName>
    </submittedName>
</protein>
<comment type="caution">
    <text evidence="1">The sequence shown here is derived from an EMBL/GenBank/DDBJ whole genome shotgun (WGS) entry which is preliminary data.</text>
</comment>
<dbReference type="EMBL" id="BARS01030071">
    <property type="protein sequence ID" value="GAG17580.1"/>
    <property type="molecule type" value="Genomic_DNA"/>
</dbReference>
<feature type="non-terminal residue" evidence="1">
    <location>
        <position position="68"/>
    </location>
</feature>
<organism evidence="1">
    <name type="scientific">marine sediment metagenome</name>
    <dbReference type="NCBI Taxonomy" id="412755"/>
    <lineage>
        <taxon>unclassified sequences</taxon>
        <taxon>metagenomes</taxon>
        <taxon>ecological metagenomes</taxon>
    </lineage>
</organism>
<dbReference type="AlphaFoldDB" id="X0VH25"/>
<evidence type="ECO:0000313" key="1">
    <source>
        <dbReference type="EMBL" id="GAG17580.1"/>
    </source>
</evidence>
<proteinExistence type="predicted"/>